<dbReference type="Proteomes" id="UP000727407">
    <property type="component" value="Unassembled WGS sequence"/>
</dbReference>
<dbReference type="InterPro" id="IPR024066">
    <property type="entry name" value="RGS_subdom1/3"/>
</dbReference>
<dbReference type="EMBL" id="QNUK01000182">
    <property type="protein sequence ID" value="KAF5899006.1"/>
    <property type="molecule type" value="Genomic_DNA"/>
</dbReference>
<keyword evidence="4" id="KW-1185">Reference proteome</keyword>
<dbReference type="PRINTS" id="PR01301">
    <property type="entry name" value="RGSPROTEIN"/>
</dbReference>
<accession>A0A8J4TJB7</accession>
<reference evidence="3" key="1">
    <citation type="submission" date="2020-07" db="EMBL/GenBank/DDBJ databases">
        <title>Clarias magur genome sequencing, assembly and annotation.</title>
        <authorList>
            <person name="Kushwaha B."/>
            <person name="Kumar R."/>
            <person name="Das P."/>
            <person name="Joshi C.G."/>
            <person name="Kumar D."/>
            <person name="Nagpure N.S."/>
            <person name="Pandey M."/>
            <person name="Agarwal S."/>
            <person name="Srivastava S."/>
            <person name="Singh M."/>
            <person name="Sahoo L."/>
            <person name="Jayasankar P."/>
            <person name="Meher P.K."/>
            <person name="Koringa P.G."/>
            <person name="Iquebal M.A."/>
            <person name="Das S.P."/>
            <person name="Bit A."/>
            <person name="Patnaik S."/>
            <person name="Patel N."/>
            <person name="Shah T.M."/>
            <person name="Hinsu A."/>
            <person name="Jena J.K."/>
        </authorList>
    </citation>
    <scope>NUCLEOTIDE SEQUENCE</scope>
    <source>
        <strain evidence="3">CIFAMagur01</strain>
        <tissue evidence="3">Testis</tissue>
    </source>
</reference>
<dbReference type="PANTHER" id="PTHR10845:SF277">
    <property type="entry name" value="REGULATOR OF G-PROTEIN SIGNALING 20"/>
    <property type="match status" value="1"/>
</dbReference>
<evidence type="ECO:0000256" key="1">
    <source>
        <dbReference type="SAM" id="MobiDB-lite"/>
    </source>
</evidence>
<dbReference type="InterPro" id="IPR016137">
    <property type="entry name" value="RGS"/>
</dbReference>
<evidence type="ECO:0000313" key="4">
    <source>
        <dbReference type="Proteomes" id="UP000727407"/>
    </source>
</evidence>
<name>A0A8J4TJB7_CLAMG</name>
<evidence type="ECO:0000259" key="2">
    <source>
        <dbReference type="PROSITE" id="PS50132"/>
    </source>
</evidence>
<dbReference type="Pfam" id="PF00615">
    <property type="entry name" value="RGS"/>
    <property type="match status" value="1"/>
</dbReference>
<evidence type="ECO:0000313" key="3">
    <source>
        <dbReference type="EMBL" id="KAF5899006.1"/>
    </source>
</evidence>
<dbReference type="InterPro" id="IPR044926">
    <property type="entry name" value="RGS_subdomain_2"/>
</dbReference>
<feature type="region of interest" description="Disordered" evidence="1">
    <location>
        <begin position="1"/>
        <end position="87"/>
    </location>
</feature>
<comment type="caution">
    <text evidence="3">The sequence shown here is derived from an EMBL/GenBank/DDBJ whole genome shotgun (WGS) entry which is preliminary data.</text>
</comment>
<dbReference type="OrthoDB" id="10266999at2759"/>
<feature type="compositionally biased region" description="Basic and acidic residues" evidence="1">
    <location>
        <begin position="57"/>
        <end position="87"/>
    </location>
</feature>
<proteinExistence type="predicted"/>
<gene>
    <name evidence="3" type="ORF">DAT39_011260</name>
</gene>
<dbReference type="PANTHER" id="PTHR10845">
    <property type="entry name" value="REGULATOR OF G PROTEIN SIGNALING"/>
    <property type="match status" value="1"/>
</dbReference>
<dbReference type="Gene3D" id="1.10.196.10">
    <property type="match status" value="1"/>
</dbReference>
<dbReference type="InterPro" id="IPR036305">
    <property type="entry name" value="RGS_sf"/>
</dbReference>
<feature type="domain" description="RGS" evidence="2">
    <location>
        <begin position="97"/>
        <end position="161"/>
    </location>
</feature>
<organism evidence="3 4">
    <name type="scientific">Clarias magur</name>
    <name type="common">Asian catfish</name>
    <name type="synonym">Macropteronotus magur</name>
    <dbReference type="NCBI Taxonomy" id="1594786"/>
    <lineage>
        <taxon>Eukaryota</taxon>
        <taxon>Metazoa</taxon>
        <taxon>Chordata</taxon>
        <taxon>Craniata</taxon>
        <taxon>Vertebrata</taxon>
        <taxon>Euteleostomi</taxon>
        <taxon>Actinopterygii</taxon>
        <taxon>Neopterygii</taxon>
        <taxon>Teleostei</taxon>
        <taxon>Ostariophysi</taxon>
        <taxon>Siluriformes</taxon>
        <taxon>Clariidae</taxon>
        <taxon>Clarias</taxon>
    </lineage>
</organism>
<dbReference type="SUPFAM" id="SSF48097">
    <property type="entry name" value="Regulator of G-protein signaling, RGS"/>
    <property type="match status" value="1"/>
</dbReference>
<protein>
    <submittedName>
        <fullName evidence="3">Regulator of G-protein signaling 20-like isoform X1</fullName>
    </submittedName>
</protein>
<feature type="non-terminal residue" evidence="3">
    <location>
        <position position="161"/>
    </location>
</feature>
<sequence>MLAAHLSGLVSPAAHGIREDGDAKEADVGAAGAGGGRHNDGNGASPARAGWPGLAVRNEDREERNRKASHDVKAEDSADCEESPKPTMDEVCAWGQSFDKLMRCPAGRCAFRQFLRTEFSEENMLFWLACEEFNKETNKSTIKEKARLIYEDYISILSPKE</sequence>
<dbReference type="Gene3D" id="1.10.167.10">
    <property type="entry name" value="Regulator of G-protein Signalling 4, domain 2"/>
    <property type="match status" value="1"/>
</dbReference>
<dbReference type="AlphaFoldDB" id="A0A8J4TJB7"/>
<dbReference type="PROSITE" id="PS50132">
    <property type="entry name" value="RGS"/>
    <property type="match status" value="1"/>
</dbReference>
<feature type="compositionally biased region" description="Basic and acidic residues" evidence="1">
    <location>
        <begin position="16"/>
        <end position="27"/>
    </location>
</feature>